<dbReference type="AlphaFoldDB" id="A0A655UMC7"/>
<reference evidence="1 2" key="1">
    <citation type="submission" date="2015-07" db="EMBL/GenBank/DDBJ databases">
        <authorList>
            <consortium name="Pathogen Informatics"/>
        </authorList>
    </citation>
    <scope>NUCLEOTIDE SEQUENCE [LARGE SCALE GENOMIC DNA]</scope>
    <source>
        <strain evidence="1 2">A316</strain>
    </source>
</reference>
<evidence type="ECO:0000313" key="1">
    <source>
        <dbReference type="EMBL" id="CSC39680.1"/>
    </source>
</evidence>
<name>A0A655UMC7_VIBCL</name>
<dbReference type="EMBL" id="CWQY01000006">
    <property type="protein sequence ID" value="CSC39680.1"/>
    <property type="molecule type" value="Genomic_DNA"/>
</dbReference>
<gene>
    <name evidence="1" type="ORF">ERS013200_01318</name>
</gene>
<accession>A0A655UMC7</accession>
<proteinExistence type="predicted"/>
<evidence type="ECO:0000313" key="2">
    <source>
        <dbReference type="Proteomes" id="UP000041770"/>
    </source>
</evidence>
<organism evidence="1 2">
    <name type="scientific">Vibrio cholerae</name>
    <dbReference type="NCBI Taxonomy" id="666"/>
    <lineage>
        <taxon>Bacteria</taxon>
        <taxon>Pseudomonadati</taxon>
        <taxon>Pseudomonadota</taxon>
        <taxon>Gammaproteobacteria</taxon>
        <taxon>Vibrionales</taxon>
        <taxon>Vibrionaceae</taxon>
        <taxon>Vibrio</taxon>
    </lineage>
</organism>
<protein>
    <submittedName>
        <fullName evidence="1">Uncharacterized protein</fullName>
    </submittedName>
</protein>
<dbReference type="Proteomes" id="UP000041770">
    <property type="component" value="Unassembled WGS sequence"/>
</dbReference>
<sequence length="75" mass="8219">MISEVFWNSPSKSANSRIVFSNTCLLLLASFSALPAYSSAILVLWDTLDNAEVISSIAVAAISNSWSCWLDIFIF</sequence>